<evidence type="ECO:0000313" key="1">
    <source>
        <dbReference type="EMBL" id="OGZ61887.1"/>
    </source>
</evidence>
<evidence type="ECO:0000313" key="2">
    <source>
        <dbReference type="Proteomes" id="UP000179153"/>
    </source>
</evidence>
<dbReference type="Proteomes" id="UP000179153">
    <property type="component" value="Unassembled WGS sequence"/>
</dbReference>
<accession>A0A1G2HHD0</accession>
<protein>
    <submittedName>
        <fullName evidence="1">Uncharacterized protein</fullName>
    </submittedName>
</protein>
<dbReference type="EMBL" id="MHOI01000007">
    <property type="protein sequence ID" value="OGZ61887.1"/>
    <property type="molecule type" value="Genomic_DNA"/>
</dbReference>
<reference evidence="1 2" key="1">
    <citation type="journal article" date="2016" name="Nat. Commun.">
        <title>Thousands of microbial genomes shed light on interconnected biogeochemical processes in an aquifer system.</title>
        <authorList>
            <person name="Anantharaman K."/>
            <person name="Brown C.T."/>
            <person name="Hug L.A."/>
            <person name="Sharon I."/>
            <person name="Castelle C.J."/>
            <person name="Probst A.J."/>
            <person name="Thomas B.C."/>
            <person name="Singh A."/>
            <person name="Wilkins M.J."/>
            <person name="Karaoz U."/>
            <person name="Brodie E.L."/>
            <person name="Williams K.H."/>
            <person name="Hubbard S.S."/>
            <person name="Banfield J.F."/>
        </authorList>
    </citation>
    <scope>NUCLEOTIDE SEQUENCE [LARGE SCALE GENOMIC DNA]</scope>
</reference>
<gene>
    <name evidence="1" type="ORF">A2932_00325</name>
</gene>
<proteinExistence type="predicted"/>
<comment type="caution">
    <text evidence="1">The sequence shown here is derived from an EMBL/GenBank/DDBJ whole genome shotgun (WGS) entry which is preliminary data.</text>
</comment>
<dbReference type="STRING" id="1802163.A2932_00325"/>
<organism evidence="1 2">
    <name type="scientific">Candidatus Spechtbacteria bacterium RIFCSPLOWO2_01_FULL_46_10</name>
    <dbReference type="NCBI Taxonomy" id="1802163"/>
    <lineage>
        <taxon>Bacteria</taxon>
        <taxon>Candidatus Spechtiibacteriota</taxon>
    </lineage>
</organism>
<sequence>MEGFEMAPAEQEITKQSVKYIIHYRYPYCIDDGGEGHDLLWDNSSEIIDAESDFDTALVSIDERFNQRESCNHGRYSSVTKIEKVMREKCANGFERTIKSELAIPRSRQCPCGKVYWPICGERACHILQPPHRLVQYGD</sequence>
<dbReference type="AlphaFoldDB" id="A0A1G2HHD0"/>
<name>A0A1G2HHD0_9BACT</name>